<dbReference type="PROSITE" id="PS50885">
    <property type="entry name" value="HAMP"/>
    <property type="match status" value="1"/>
</dbReference>
<keyword evidence="10" id="KW-0175">Coiled coil</keyword>
<dbReference type="EC" id="2.7.13.3" evidence="3"/>
<dbReference type="SUPFAM" id="SSF55785">
    <property type="entry name" value="PYP-like sensor domain (PAS domain)"/>
    <property type="match status" value="1"/>
</dbReference>
<name>A0ABU5GZQ3_9BACT</name>
<dbReference type="PROSITE" id="PS50109">
    <property type="entry name" value="HIS_KIN"/>
    <property type="match status" value="1"/>
</dbReference>
<accession>A0ABU5GZQ3</accession>
<dbReference type="CDD" id="cd00130">
    <property type="entry name" value="PAS"/>
    <property type="match status" value="1"/>
</dbReference>
<evidence type="ECO:0000256" key="2">
    <source>
        <dbReference type="ARBA" id="ARBA00004370"/>
    </source>
</evidence>
<dbReference type="InterPro" id="IPR035965">
    <property type="entry name" value="PAS-like_dom_sf"/>
</dbReference>
<keyword evidence="11" id="KW-1133">Transmembrane helix</keyword>
<evidence type="ECO:0000259" key="14">
    <source>
        <dbReference type="PROSITE" id="PS50885"/>
    </source>
</evidence>
<dbReference type="PANTHER" id="PTHR43065">
    <property type="entry name" value="SENSOR HISTIDINE KINASE"/>
    <property type="match status" value="1"/>
</dbReference>
<feature type="coiled-coil region" evidence="10">
    <location>
        <begin position="336"/>
        <end position="363"/>
    </location>
</feature>
<evidence type="ECO:0000256" key="6">
    <source>
        <dbReference type="ARBA" id="ARBA00022741"/>
    </source>
</evidence>
<evidence type="ECO:0000256" key="7">
    <source>
        <dbReference type="ARBA" id="ARBA00022777"/>
    </source>
</evidence>
<evidence type="ECO:0000313" key="16">
    <source>
        <dbReference type="Proteomes" id="UP001291309"/>
    </source>
</evidence>
<dbReference type="InterPro" id="IPR003660">
    <property type="entry name" value="HAMP_dom"/>
</dbReference>
<evidence type="ECO:0000256" key="1">
    <source>
        <dbReference type="ARBA" id="ARBA00000085"/>
    </source>
</evidence>
<keyword evidence="5" id="KW-0808">Transferase</keyword>
<keyword evidence="6" id="KW-0547">Nucleotide-binding</keyword>
<comment type="caution">
    <text evidence="15">The sequence shown here is derived from an EMBL/GenBank/DDBJ whole genome shotgun (WGS) entry which is preliminary data.</text>
</comment>
<dbReference type="PRINTS" id="PR00344">
    <property type="entry name" value="BCTRLSENSOR"/>
</dbReference>
<dbReference type="InterPro" id="IPR000014">
    <property type="entry name" value="PAS"/>
</dbReference>
<dbReference type="SMART" id="SM00388">
    <property type="entry name" value="HisKA"/>
    <property type="match status" value="1"/>
</dbReference>
<dbReference type="Proteomes" id="UP001291309">
    <property type="component" value="Unassembled WGS sequence"/>
</dbReference>
<organism evidence="15 16">
    <name type="scientific">Hyalangium rubrum</name>
    <dbReference type="NCBI Taxonomy" id="3103134"/>
    <lineage>
        <taxon>Bacteria</taxon>
        <taxon>Pseudomonadati</taxon>
        <taxon>Myxococcota</taxon>
        <taxon>Myxococcia</taxon>
        <taxon>Myxococcales</taxon>
        <taxon>Cystobacterineae</taxon>
        <taxon>Archangiaceae</taxon>
        <taxon>Hyalangium</taxon>
    </lineage>
</organism>
<dbReference type="Gene3D" id="1.10.287.130">
    <property type="match status" value="1"/>
</dbReference>
<dbReference type="SUPFAM" id="SSF158472">
    <property type="entry name" value="HAMP domain-like"/>
    <property type="match status" value="1"/>
</dbReference>
<dbReference type="PANTHER" id="PTHR43065:SF42">
    <property type="entry name" value="TWO-COMPONENT SENSOR PPRA"/>
    <property type="match status" value="1"/>
</dbReference>
<dbReference type="Pfam" id="PF02518">
    <property type="entry name" value="HATPase_c"/>
    <property type="match status" value="1"/>
</dbReference>
<gene>
    <name evidence="15" type="ORF">SYV04_06465</name>
</gene>
<reference evidence="15 16" key="1">
    <citation type="submission" date="2023-12" db="EMBL/GenBank/DDBJ databases">
        <title>the genome sequence of Hyalangium sp. s54d21.</title>
        <authorList>
            <person name="Zhang X."/>
        </authorList>
    </citation>
    <scope>NUCLEOTIDE SEQUENCE [LARGE SCALE GENOMIC DNA]</scope>
    <source>
        <strain evidence="16">s54d21</strain>
    </source>
</reference>
<keyword evidence="4" id="KW-0597">Phosphoprotein</keyword>
<proteinExistence type="predicted"/>
<evidence type="ECO:0000259" key="12">
    <source>
        <dbReference type="PROSITE" id="PS50109"/>
    </source>
</evidence>
<dbReference type="InterPro" id="IPR004358">
    <property type="entry name" value="Sig_transdc_His_kin-like_C"/>
</dbReference>
<feature type="transmembrane region" description="Helical" evidence="11">
    <location>
        <begin position="12"/>
        <end position="30"/>
    </location>
</feature>
<keyword evidence="11" id="KW-0472">Membrane</keyword>
<evidence type="ECO:0000256" key="3">
    <source>
        <dbReference type="ARBA" id="ARBA00012438"/>
    </source>
</evidence>
<dbReference type="InterPro" id="IPR005467">
    <property type="entry name" value="His_kinase_dom"/>
</dbReference>
<dbReference type="Pfam" id="PF00672">
    <property type="entry name" value="HAMP"/>
    <property type="match status" value="1"/>
</dbReference>
<protein>
    <recommendedName>
        <fullName evidence="3">histidine kinase</fullName>
        <ecNumber evidence="3">2.7.13.3</ecNumber>
    </recommendedName>
</protein>
<dbReference type="Gene3D" id="3.30.565.10">
    <property type="entry name" value="Histidine kinase-like ATPase, C-terminal domain"/>
    <property type="match status" value="1"/>
</dbReference>
<evidence type="ECO:0000256" key="9">
    <source>
        <dbReference type="ARBA" id="ARBA00023012"/>
    </source>
</evidence>
<dbReference type="SMART" id="SM00091">
    <property type="entry name" value="PAS"/>
    <property type="match status" value="1"/>
</dbReference>
<dbReference type="SUPFAM" id="SSF47384">
    <property type="entry name" value="Homodimeric domain of signal transducing histidine kinase"/>
    <property type="match status" value="1"/>
</dbReference>
<evidence type="ECO:0000313" key="15">
    <source>
        <dbReference type="EMBL" id="MDY7226017.1"/>
    </source>
</evidence>
<dbReference type="Gene3D" id="3.30.450.20">
    <property type="entry name" value="PAS domain"/>
    <property type="match status" value="1"/>
</dbReference>
<dbReference type="SMART" id="SM00387">
    <property type="entry name" value="HATPase_c"/>
    <property type="match status" value="1"/>
</dbReference>
<dbReference type="SMART" id="SM00304">
    <property type="entry name" value="HAMP"/>
    <property type="match status" value="1"/>
</dbReference>
<dbReference type="InterPro" id="IPR013767">
    <property type="entry name" value="PAS_fold"/>
</dbReference>
<keyword evidence="7" id="KW-0418">Kinase</keyword>
<dbReference type="InterPro" id="IPR003661">
    <property type="entry name" value="HisK_dim/P_dom"/>
</dbReference>
<dbReference type="InterPro" id="IPR003594">
    <property type="entry name" value="HATPase_dom"/>
</dbReference>
<dbReference type="Pfam" id="PF00512">
    <property type="entry name" value="HisKA"/>
    <property type="match status" value="1"/>
</dbReference>
<dbReference type="PROSITE" id="PS50112">
    <property type="entry name" value="PAS"/>
    <property type="match status" value="1"/>
</dbReference>
<dbReference type="Pfam" id="PF00989">
    <property type="entry name" value="PAS"/>
    <property type="match status" value="1"/>
</dbReference>
<evidence type="ECO:0000256" key="4">
    <source>
        <dbReference type="ARBA" id="ARBA00022553"/>
    </source>
</evidence>
<keyword evidence="8 15" id="KW-0067">ATP-binding</keyword>
<dbReference type="SUPFAM" id="SSF55874">
    <property type="entry name" value="ATPase domain of HSP90 chaperone/DNA topoisomerase II/histidine kinase"/>
    <property type="match status" value="1"/>
</dbReference>
<comment type="subcellular location">
    <subcellularLocation>
        <location evidence="2">Membrane</location>
    </subcellularLocation>
</comment>
<evidence type="ECO:0000259" key="13">
    <source>
        <dbReference type="PROSITE" id="PS50112"/>
    </source>
</evidence>
<dbReference type="CDD" id="cd06225">
    <property type="entry name" value="HAMP"/>
    <property type="match status" value="1"/>
</dbReference>
<keyword evidence="9" id="KW-0902">Two-component regulatory system</keyword>
<keyword evidence="16" id="KW-1185">Reference proteome</keyword>
<feature type="domain" description="Histidine kinase" evidence="12">
    <location>
        <begin position="497"/>
        <end position="709"/>
    </location>
</feature>
<dbReference type="NCBIfam" id="TIGR00229">
    <property type="entry name" value="sensory_box"/>
    <property type="match status" value="1"/>
</dbReference>
<dbReference type="InterPro" id="IPR036097">
    <property type="entry name" value="HisK_dim/P_sf"/>
</dbReference>
<dbReference type="EMBL" id="JAXIVS010000002">
    <property type="protein sequence ID" value="MDY7226017.1"/>
    <property type="molecule type" value="Genomic_DNA"/>
</dbReference>
<feature type="domain" description="HAMP" evidence="14">
    <location>
        <begin position="298"/>
        <end position="351"/>
    </location>
</feature>
<dbReference type="RefSeq" id="WP_321544739.1">
    <property type="nucleotide sequence ID" value="NZ_JAXIVS010000002.1"/>
</dbReference>
<evidence type="ECO:0000256" key="5">
    <source>
        <dbReference type="ARBA" id="ARBA00022679"/>
    </source>
</evidence>
<comment type="catalytic activity">
    <reaction evidence="1">
        <text>ATP + protein L-histidine = ADP + protein N-phospho-L-histidine.</text>
        <dbReference type="EC" id="2.7.13.3"/>
    </reaction>
</comment>
<feature type="domain" description="PAS" evidence="13">
    <location>
        <begin position="359"/>
        <end position="401"/>
    </location>
</feature>
<keyword evidence="11" id="KW-0812">Transmembrane</keyword>
<evidence type="ECO:0000256" key="10">
    <source>
        <dbReference type="SAM" id="Coils"/>
    </source>
</evidence>
<evidence type="ECO:0000256" key="8">
    <source>
        <dbReference type="ARBA" id="ARBA00022840"/>
    </source>
</evidence>
<sequence length="723" mass="78980">MRFFRSLQGKILLFFVLIDVATVGVLMVTVSDTAREALGTKIEEQLRLNARITSRDIEEQLDLKWSFMQSLASNTFMVNSVIDVLGRGEYLAPFMQQLQLPGMGGEQADLWLLDFEGAVIARNTVHTSHPEGTPNFAHELWWPSVRDGQPAAVVLEREGRSRLLLAFPVLYQKRTEGAVVAEFDVALLRELTARDGFEAALLSRPGPLFGALSDEVLERVREVGTGPGHRSTFLVEDTFYLVEPLEGFMLEHGLGWSLVLSVPAERIAGPVAELRERMLGTGAAMAALFTVLVVWGTRSLLRPLERIEGTMRHIVEAGDLSQRIRLRSDDELGSIARTFDQMLERLEHRTAELERSRDQLALLAHITSAAPSAIVMLDTQARVCVWNQAAERLFGWSREEIAEGPFLERVVPMGVQTQVAELLSRASTGVPAEAELSLVTRGVGPIPVLLTVTRITDAAGLSLGHVFMVRDQREVKRLRESLVQSEKMAAVGTLVAGLSHELNNPLGIILGYAQGLQRRTTLDENSRAAVGSIERQTQRCAHLVRALLDFSRDKVPVRERVSVLALFERVGELVEGQARRANIHFEVDAPAQGLPELEISVQEIESALLNLVTNALDATPAGGAVRVIARGVLQGQGVELIVTDTGSGMSEEVLQRAFDPFFTTKPVGQGTGLGLSITRNIIEAHAGAIDVKTAPGAGTTVRLWLPAAGAPAQAHPTEATTWK</sequence>
<evidence type="ECO:0000256" key="11">
    <source>
        <dbReference type="SAM" id="Phobius"/>
    </source>
</evidence>
<dbReference type="Gene3D" id="6.10.340.10">
    <property type="match status" value="1"/>
</dbReference>
<dbReference type="GO" id="GO:0005524">
    <property type="term" value="F:ATP binding"/>
    <property type="evidence" value="ECO:0007669"/>
    <property type="project" value="UniProtKB-KW"/>
</dbReference>
<dbReference type="CDD" id="cd00082">
    <property type="entry name" value="HisKA"/>
    <property type="match status" value="1"/>
</dbReference>
<dbReference type="InterPro" id="IPR036890">
    <property type="entry name" value="HATPase_C_sf"/>
</dbReference>